<keyword evidence="6 14" id="KW-1133">Transmembrane helix</keyword>
<keyword evidence="10" id="KW-0325">Glycoprotein</keyword>
<organism evidence="15 16">
    <name type="scientific">Duncaniella dubosii</name>
    <dbReference type="NCBI Taxonomy" id="2518971"/>
    <lineage>
        <taxon>Bacteria</taxon>
        <taxon>Pseudomonadati</taxon>
        <taxon>Bacteroidota</taxon>
        <taxon>Bacteroidia</taxon>
        <taxon>Bacteroidales</taxon>
        <taxon>Muribaculaceae</taxon>
        <taxon>Duncaniella</taxon>
    </lineage>
</organism>
<evidence type="ECO:0000256" key="9">
    <source>
        <dbReference type="ARBA" id="ARBA00023136"/>
    </source>
</evidence>
<dbReference type="InterPro" id="IPR051163">
    <property type="entry name" value="Sodium:Solute_Symporter_SSF"/>
</dbReference>
<feature type="transmembrane region" description="Helical" evidence="14">
    <location>
        <begin position="426"/>
        <end position="444"/>
    </location>
</feature>
<dbReference type="InterPro" id="IPR038377">
    <property type="entry name" value="Na/Glc_symporter_sf"/>
</dbReference>
<keyword evidence="9 14" id="KW-0472">Membrane</keyword>
<comment type="catalytic activity">
    <reaction evidence="12">
        <text>iodide(out) + 2 Na(+)(out) = iodide(in) + 2 Na(+)(in)</text>
        <dbReference type="Rhea" id="RHEA:71207"/>
        <dbReference type="ChEBI" id="CHEBI:16382"/>
        <dbReference type="ChEBI" id="CHEBI:29101"/>
    </reaction>
</comment>
<dbReference type="CDD" id="cd11495">
    <property type="entry name" value="SLC5sbd_NIS-like_u3"/>
    <property type="match status" value="1"/>
</dbReference>
<dbReference type="GO" id="GO:0015293">
    <property type="term" value="F:symporter activity"/>
    <property type="evidence" value="ECO:0007669"/>
    <property type="project" value="TreeGrafter"/>
</dbReference>
<feature type="transmembrane region" description="Helical" evidence="14">
    <location>
        <begin position="43"/>
        <end position="67"/>
    </location>
</feature>
<feature type="transmembrane region" description="Helical" evidence="14">
    <location>
        <begin position="177"/>
        <end position="196"/>
    </location>
</feature>
<dbReference type="KEGG" id="ddb:E7747_09650"/>
<dbReference type="GO" id="GO:0015075">
    <property type="term" value="F:monoatomic ion transmembrane transporter activity"/>
    <property type="evidence" value="ECO:0007669"/>
    <property type="project" value="UniProtKB-ARBA"/>
</dbReference>
<accession>A0A4P7W4W5</accession>
<evidence type="ECO:0000256" key="12">
    <source>
        <dbReference type="ARBA" id="ARBA00036099"/>
    </source>
</evidence>
<dbReference type="Pfam" id="PF00474">
    <property type="entry name" value="SSF"/>
    <property type="match status" value="1"/>
</dbReference>
<dbReference type="InterPro" id="IPR018212">
    <property type="entry name" value="Na/solute_symporter_CS"/>
</dbReference>
<dbReference type="Gene3D" id="1.20.1730.10">
    <property type="entry name" value="Sodium/glucose cotransporter"/>
    <property type="match status" value="1"/>
</dbReference>
<evidence type="ECO:0000256" key="3">
    <source>
        <dbReference type="ARBA" id="ARBA00022448"/>
    </source>
</evidence>
<feature type="transmembrane region" description="Helical" evidence="14">
    <location>
        <begin position="228"/>
        <end position="247"/>
    </location>
</feature>
<evidence type="ECO:0000256" key="1">
    <source>
        <dbReference type="ARBA" id="ARBA00004651"/>
    </source>
</evidence>
<feature type="transmembrane region" description="Helical" evidence="14">
    <location>
        <begin position="397"/>
        <end position="419"/>
    </location>
</feature>
<evidence type="ECO:0000256" key="7">
    <source>
        <dbReference type="ARBA" id="ARBA00023053"/>
    </source>
</evidence>
<comment type="subcellular location">
    <subcellularLocation>
        <location evidence="1">Cell membrane</location>
        <topology evidence="1">Multi-pass membrane protein</topology>
    </subcellularLocation>
</comment>
<evidence type="ECO:0000256" key="2">
    <source>
        <dbReference type="ARBA" id="ARBA00006434"/>
    </source>
</evidence>
<feature type="transmembrane region" description="Helical" evidence="14">
    <location>
        <begin position="145"/>
        <end position="165"/>
    </location>
</feature>
<evidence type="ECO:0000256" key="5">
    <source>
        <dbReference type="ARBA" id="ARBA00022692"/>
    </source>
</evidence>
<dbReference type="InterPro" id="IPR001734">
    <property type="entry name" value="Na/solute_symporter"/>
</dbReference>
<protein>
    <submittedName>
        <fullName evidence="15">Sodium:solute symporter</fullName>
    </submittedName>
</protein>
<dbReference type="PANTHER" id="PTHR42985">
    <property type="entry name" value="SODIUM-COUPLED MONOCARBOXYLATE TRANSPORTER"/>
    <property type="match status" value="1"/>
</dbReference>
<dbReference type="EMBL" id="CP039396">
    <property type="protein sequence ID" value="QCD42520.1"/>
    <property type="molecule type" value="Genomic_DNA"/>
</dbReference>
<keyword evidence="3" id="KW-0813">Transport</keyword>
<evidence type="ECO:0000256" key="11">
    <source>
        <dbReference type="ARBA" id="ARBA00023201"/>
    </source>
</evidence>
<evidence type="ECO:0000313" key="16">
    <source>
        <dbReference type="Proteomes" id="UP000297149"/>
    </source>
</evidence>
<evidence type="ECO:0000256" key="4">
    <source>
        <dbReference type="ARBA" id="ARBA00022475"/>
    </source>
</evidence>
<feature type="transmembrane region" description="Helical" evidence="14">
    <location>
        <begin position="73"/>
        <end position="92"/>
    </location>
</feature>
<feature type="transmembrane region" description="Helical" evidence="14">
    <location>
        <begin position="6"/>
        <end position="23"/>
    </location>
</feature>
<dbReference type="RefSeq" id="WP_123614310.1">
    <property type="nucleotide sequence ID" value="NZ_CAXHQF010000014.1"/>
</dbReference>
<dbReference type="GO" id="GO:0098660">
    <property type="term" value="P:inorganic ion transmembrane transport"/>
    <property type="evidence" value="ECO:0007669"/>
    <property type="project" value="UniProtKB-ARBA"/>
</dbReference>
<dbReference type="PROSITE" id="PS50283">
    <property type="entry name" value="NA_SOLUT_SYMP_3"/>
    <property type="match status" value="1"/>
</dbReference>
<dbReference type="GO" id="GO:0005886">
    <property type="term" value="C:plasma membrane"/>
    <property type="evidence" value="ECO:0007669"/>
    <property type="project" value="UniProtKB-SubCell"/>
</dbReference>
<evidence type="ECO:0000256" key="13">
    <source>
        <dbReference type="RuleBase" id="RU362091"/>
    </source>
</evidence>
<feature type="transmembrane region" description="Helical" evidence="14">
    <location>
        <begin position="117"/>
        <end position="139"/>
    </location>
</feature>
<feature type="transmembrane region" description="Helical" evidence="14">
    <location>
        <begin position="268"/>
        <end position="293"/>
    </location>
</feature>
<comment type="similarity">
    <text evidence="2 13">Belongs to the sodium:solute symporter (SSF) (TC 2.A.21) family.</text>
</comment>
<dbReference type="NCBIfam" id="TIGR00813">
    <property type="entry name" value="sss"/>
    <property type="match status" value="1"/>
</dbReference>
<keyword evidence="8" id="KW-0406">Ion transport</keyword>
<dbReference type="Proteomes" id="UP000297149">
    <property type="component" value="Chromosome"/>
</dbReference>
<keyword evidence="4" id="KW-1003">Cell membrane</keyword>
<keyword evidence="7" id="KW-0915">Sodium</keyword>
<evidence type="ECO:0000256" key="10">
    <source>
        <dbReference type="ARBA" id="ARBA00023180"/>
    </source>
</evidence>
<evidence type="ECO:0000256" key="14">
    <source>
        <dbReference type="SAM" id="Phobius"/>
    </source>
</evidence>
<evidence type="ECO:0000256" key="6">
    <source>
        <dbReference type="ARBA" id="ARBA00022989"/>
    </source>
</evidence>
<sequence length="496" mass="54109">MNIIDLVVFLVFTVGTILFGYLFGRKKQSSDEFTRGGGKVPGWVVGLSIFASFCSSISFLGYCSSAFTGNWNAFVFTISILPAGLLAMRYFVPFYRSLGSISAYSFFEKRFGRWARLYASVFYLFTQVCRSGAILFLLAVPMNVLMGWSIPLVVTVTGIGIILYSQKGGLKSVIWTEALQGAILIVGAIICLVMLFKGMPEGPGQALRICMENNKFSLGSFGDSLVESTFWVCLIYGMFTNLNNFAIDQSYTQRYCAAPSLSEARKSAFWGSLLTLPVNFILFLIGSCLFAFYHVNPGSLPEGIKSDYVFPYFIINELPVGLIGLLIASIFCAGMSTVATSVTSSGTIVLTDFYSHMFPNASDERKVIVLRLASVAVGVLGIGVALCFLLVDNALDAWWALSSVCSGGVLGMFLLAYLCPKAKKQHVVPGVVVGVASLILIALQTKLTDWMGLPQFVHINLSIVISTLLIFFIGFILVRFMNKEKDNSIHGSSVPQ</sequence>
<feature type="transmembrane region" description="Helical" evidence="14">
    <location>
        <begin position="456"/>
        <end position="478"/>
    </location>
</feature>
<gene>
    <name evidence="15" type="ORF">E7747_09650</name>
</gene>
<evidence type="ECO:0000256" key="8">
    <source>
        <dbReference type="ARBA" id="ARBA00023065"/>
    </source>
</evidence>
<evidence type="ECO:0000313" key="15">
    <source>
        <dbReference type="EMBL" id="QCD42520.1"/>
    </source>
</evidence>
<proteinExistence type="inferred from homology"/>
<keyword evidence="16" id="KW-1185">Reference proteome</keyword>
<feature type="transmembrane region" description="Helical" evidence="14">
    <location>
        <begin position="313"/>
        <end position="334"/>
    </location>
</feature>
<feature type="transmembrane region" description="Helical" evidence="14">
    <location>
        <begin position="368"/>
        <end position="391"/>
    </location>
</feature>
<dbReference type="GO" id="GO:0006814">
    <property type="term" value="P:sodium ion transport"/>
    <property type="evidence" value="ECO:0007669"/>
    <property type="project" value="UniProtKB-KW"/>
</dbReference>
<dbReference type="AlphaFoldDB" id="A0A4P7W4W5"/>
<keyword evidence="11" id="KW-0739">Sodium transport</keyword>
<reference evidence="16" key="1">
    <citation type="submission" date="2019-02" db="EMBL/GenBank/DDBJ databases">
        <title>Isolation and identification of novel species under the genus Muribaculum.</title>
        <authorList>
            <person name="Miyake S."/>
            <person name="Ding Y."/>
            <person name="Low A."/>
            <person name="Soh M."/>
            <person name="Seedorf H."/>
        </authorList>
    </citation>
    <scope>NUCLEOTIDE SEQUENCE [LARGE SCALE GENOMIC DNA]</scope>
    <source>
        <strain evidence="16">H5</strain>
    </source>
</reference>
<dbReference type="PANTHER" id="PTHR42985:SF32">
    <property type="entry name" value="SODIUM IODIDE SYMPORTER"/>
    <property type="match status" value="1"/>
</dbReference>
<name>A0A4P7W4W5_9BACT</name>
<keyword evidence="5 14" id="KW-0812">Transmembrane</keyword>
<dbReference type="PROSITE" id="PS00456">
    <property type="entry name" value="NA_SOLUT_SYMP_1"/>
    <property type="match status" value="1"/>
</dbReference>